<feature type="region of interest" description="Disordered" evidence="1">
    <location>
        <begin position="74"/>
        <end position="142"/>
    </location>
</feature>
<dbReference type="Proteomes" id="UP000578531">
    <property type="component" value="Unassembled WGS sequence"/>
</dbReference>
<name>A0A8H6G778_9LECA</name>
<dbReference type="RefSeq" id="XP_037171123.1">
    <property type="nucleotide sequence ID" value="XM_037302544.1"/>
</dbReference>
<gene>
    <name evidence="2" type="ORF">HO173_000595</name>
</gene>
<sequence>MRGYEESSTTQATYPDLASLGFEASAHNYNRIFGPQAQDEDFLLPDFMHSDLSGSTPSMDYYSQYQATPLLEGANSHMRDTGNDAEGISRGAPQSQARTETQKPLAPKRLQCADPAQPPGPSKSPSKAKTPAAGKGGRVSKLGLKKARLGDTLGTDNRARAETRWENGIMYGMVNKEWKPAAYHCDNREELIMRAAQQPGAPVFRAGMSTDYTSYSPMTQSWTEDLKSVRDYMGRQVLLLPERPVDLEHNPKAPYIMLRGLVMLNTNNRPVKDYPGAPQVMSTHERDIVVEGLRRVCGMTVSDQTSRMPPRRATASGERKLQGGSGFTNRLARWRKEHPECVIWHERGKRKGKEAEVTDQPGLSDEEDYTSDSIPDSEPTPYQDLDENAGFYSSHSSSLIPGIDPSSTENQFWLEQSMDINQQMSCPEPDPFSGANWSSGIPGGSYPHHQLSTEHVEQTEGSNQYNASPFRQANMPTHTANNAAAEGIYSPGYPFRYAPTNIYPSGSPLG</sequence>
<organism evidence="2 3">
    <name type="scientific">Letharia columbiana</name>
    <dbReference type="NCBI Taxonomy" id="112416"/>
    <lineage>
        <taxon>Eukaryota</taxon>
        <taxon>Fungi</taxon>
        <taxon>Dikarya</taxon>
        <taxon>Ascomycota</taxon>
        <taxon>Pezizomycotina</taxon>
        <taxon>Lecanoromycetes</taxon>
        <taxon>OSLEUM clade</taxon>
        <taxon>Lecanoromycetidae</taxon>
        <taxon>Lecanorales</taxon>
        <taxon>Lecanorineae</taxon>
        <taxon>Parmeliaceae</taxon>
        <taxon>Letharia</taxon>
    </lineage>
</organism>
<evidence type="ECO:0000313" key="2">
    <source>
        <dbReference type="EMBL" id="KAF6241883.1"/>
    </source>
</evidence>
<evidence type="ECO:0000313" key="3">
    <source>
        <dbReference type="Proteomes" id="UP000578531"/>
    </source>
</evidence>
<feature type="region of interest" description="Disordered" evidence="1">
    <location>
        <begin position="434"/>
        <end position="479"/>
    </location>
</feature>
<accession>A0A8H6G778</accession>
<proteinExistence type="predicted"/>
<dbReference type="GeneID" id="59282274"/>
<comment type="caution">
    <text evidence="2">The sequence shown here is derived from an EMBL/GenBank/DDBJ whole genome shotgun (WGS) entry which is preliminary data.</text>
</comment>
<feature type="compositionally biased region" description="Low complexity" evidence="1">
    <location>
        <begin position="123"/>
        <end position="133"/>
    </location>
</feature>
<feature type="compositionally biased region" description="Polar residues" evidence="1">
    <location>
        <begin position="391"/>
        <end position="407"/>
    </location>
</feature>
<keyword evidence="3" id="KW-1185">Reference proteome</keyword>
<protein>
    <submittedName>
        <fullName evidence="2">Uncharacterized protein</fullName>
    </submittedName>
</protein>
<evidence type="ECO:0000256" key="1">
    <source>
        <dbReference type="SAM" id="MobiDB-lite"/>
    </source>
</evidence>
<feature type="compositionally biased region" description="Polar residues" evidence="1">
    <location>
        <begin position="459"/>
        <end position="479"/>
    </location>
</feature>
<feature type="region of interest" description="Disordered" evidence="1">
    <location>
        <begin position="348"/>
        <end position="407"/>
    </location>
</feature>
<reference evidence="2 3" key="1">
    <citation type="journal article" date="2020" name="Genomics">
        <title>Complete, high-quality genomes from long-read metagenomic sequencing of two wolf lichen thalli reveals enigmatic genome architecture.</title>
        <authorList>
            <person name="McKenzie S.K."/>
            <person name="Walston R.F."/>
            <person name="Allen J.L."/>
        </authorList>
    </citation>
    <scope>NUCLEOTIDE SEQUENCE [LARGE SCALE GENOMIC DNA]</scope>
    <source>
        <strain evidence="2">WasteWater2</strain>
    </source>
</reference>
<feature type="region of interest" description="Disordered" evidence="1">
    <location>
        <begin position="302"/>
        <end position="327"/>
    </location>
</feature>
<dbReference type="OrthoDB" id="5348779at2759"/>
<dbReference type="EMBL" id="JACCJC010000001">
    <property type="protein sequence ID" value="KAF6241883.1"/>
    <property type="molecule type" value="Genomic_DNA"/>
</dbReference>
<dbReference type="AlphaFoldDB" id="A0A8H6G778"/>